<feature type="region of interest" description="Disordered" evidence="1">
    <location>
        <begin position="147"/>
        <end position="169"/>
    </location>
</feature>
<evidence type="ECO:0000256" key="1">
    <source>
        <dbReference type="SAM" id="MobiDB-lite"/>
    </source>
</evidence>
<feature type="compositionally biased region" description="Polar residues" evidence="1">
    <location>
        <begin position="40"/>
        <end position="51"/>
    </location>
</feature>
<gene>
    <name evidence="3" type="primary">LOC113795993</name>
</gene>
<reference evidence="3" key="1">
    <citation type="submission" date="2025-08" db="UniProtKB">
        <authorList>
            <consortium name="RefSeq"/>
        </authorList>
    </citation>
    <scope>IDENTIFICATION</scope>
    <source>
        <strain evidence="3">Airmid</strain>
    </source>
</reference>
<dbReference type="Gene3D" id="2.60.40.4370">
    <property type="match status" value="1"/>
</dbReference>
<dbReference type="AlphaFoldDB" id="A0A6P6Y9I7"/>
<feature type="compositionally biased region" description="Low complexity" evidence="1">
    <location>
        <begin position="13"/>
        <end position="29"/>
    </location>
</feature>
<dbReference type="OrthoDB" id="10446600at2759"/>
<dbReference type="GeneID" id="113795993"/>
<organism evidence="2 3">
    <name type="scientific">Dermatophagoides pteronyssinus</name>
    <name type="common">European house dust mite</name>
    <dbReference type="NCBI Taxonomy" id="6956"/>
    <lineage>
        <taxon>Eukaryota</taxon>
        <taxon>Metazoa</taxon>
        <taxon>Ecdysozoa</taxon>
        <taxon>Arthropoda</taxon>
        <taxon>Chelicerata</taxon>
        <taxon>Arachnida</taxon>
        <taxon>Acari</taxon>
        <taxon>Acariformes</taxon>
        <taxon>Sarcoptiformes</taxon>
        <taxon>Astigmata</taxon>
        <taxon>Psoroptidia</taxon>
        <taxon>Analgoidea</taxon>
        <taxon>Pyroglyphidae</taxon>
        <taxon>Dermatophagoidinae</taxon>
        <taxon>Dermatophagoides</taxon>
    </lineage>
</organism>
<feature type="region of interest" description="Disordered" evidence="1">
    <location>
        <begin position="1"/>
        <end position="51"/>
    </location>
</feature>
<evidence type="ECO:0000313" key="2">
    <source>
        <dbReference type="Proteomes" id="UP000515146"/>
    </source>
</evidence>
<feature type="compositionally biased region" description="Polar residues" evidence="1">
    <location>
        <begin position="1"/>
        <end position="12"/>
    </location>
</feature>
<name>A0A6P6Y9I7_DERPT</name>
<dbReference type="Proteomes" id="UP000515146">
    <property type="component" value="Unplaced"/>
</dbReference>
<sequence length="169" mass="19370">MNPTEENPIQTTSGSSNNNNNLDNPSIINYVDDDDDEKPGTTTTTNEQQSFICDGGNNADDEEFIIHLQFDEDSHPLLRYNVDDCKIMGIHNEKLLIRIGDSFFFGNIDPQQQQQTSILFAYEPQHKFIQEIHKSFTKIQMKRVLLKPKTTNEKQQQQSLSNEMDTSAD</sequence>
<feature type="compositionally biased region" description="Polar residues" evidence="1">
    <location>
        <begin position="153"/>
        <end position="169"/>
    </location>
</feature>
<dbReference type="InParanoid" id="A0A6P6Y9I7"/>
<keyword evidence="2" id="KW-1185">Reference proteome</keyword>
<proteinExistence type="predicted"/>
<accession>A0A6P6Y9I7</accession>
<dbReference type="RefSeq" id="XP_027202037.1">
    <property type="nucleotide sequence ID" value="XM_027346236.1"/>
</dbReference>
<evidence type="ECO:0000313" key="3">
    <source>
        <dbReference type="RefSeq" id="XP_027202037.1"/>
    </source>
</evidence>
<dbReference type="KEGG" id="dpte:113795993"/>
<protein>
    <submittedName>
        <fullName evidence="3">Uncharacterized protein LOC113795993</fullName>
    </submittedName>
</protein>